<reference evidence="1" key="1">
    <citation type="submission" date="2021-06" db="EMBL/GenBank/DDBJ databases">
        <title>Genome sequence of Cutibacterium modestum strain KB17-24694.</title>
        <authorList>
            <person name="Dekio I."/>
            <person name="Asahina A."/>
            <person name="Nishida M."/>
        </authorList>
    </citation>
    <scope>NUCLEOTIDE SEQUENCE</scope>
    <source>
        <strain evidence="1">KB17-24694</strain>
    </source>
</reference>
<proteinExistence type="predicted"/>
<accession>A0AAD1KMJ0</accession>
<evidence type="ECO:0000313" key="1">
    <source>
        <dbReference type="EMBL" id="BCY24463.1"/>
    </source>
</evidence>
<gene>
    <name evidence="1" type="ORF">KB1_04530</name>
</gene>
<protein>
    <submittedName>
        <fullName evidence="1">Uncharacterized protein</fullName>
    </submittedName>
</protein>
<dbReference type="EMBL" id="AP024747">
    <property type="protein sequence ID" value="BCY24463.1"/>
    <property type="molecule type" value="Genomic_DNA"/>
</dbReference>
<name>A0AAD1KMJ0_9ACTN</name>
<evidence type="ECO:0000313" key="2">
    <source>
        <dbReference type="Proteomes" id="UP000825072"/>
    </source>
</evidence>
<dbReference type="AlphaFoldDB" id="A0AAD1KMJ0"/>
<dbReference type="Proteomes" id="UP000825072">
    <property type="component" value="Chromosome 1"/>
</dbReference>
<sequence>MAEPIAHAIKLGVTHTRTAIPTTSMASVIPRATSGIWKTAKAIGYASTLAATLGLTRANRAHKTTSII</sequence>
<organism evidence="1 2">
    <name type="scientific">Cutibacterium modestum</name>
    <dbReference type="NCBI Taxonomy" id="2559073"/>
    <lineage>
        <taxon>Bacteria</taxon>
        <taxon>Bacillati</taxon>
        <taxon>Actinomycetota</taxon>
        <taxon>Actinomycetes</taxon>
        <taxon>Propionibacteriales</taxon>
        <taxon>Propionibacteriaceae</taxon>
        <taxon>Cutibacterium</taxon>
    </lineage>
</organism>